<comment type="caution">
    <text evidence="7">The sequence shown here is derived from an EMBL/GenBank/DDBJ whole genome shotgun (WGS) entry which is preliminary data.</text>
</comment>
<dbReference type="PROSITE" id="PS00197">
    <property type="entry name" value="2FE2S_FER_1"/>
    <property type="match status" value="1"/>
</dbReference>
<proteinExistence type="inferred from homology"/>
<evidence type="ECO:0000313" key="7">
    <source>
        <dbReference type="EMBL" id="MDU0260277.1"/>
    </source>
</evidence>
<dbReference type="InterPro" id="IPR050573">
    <property type="entry name" value="SDH/FRD_Iron-Sulfur"/>
</dbReference>
<dbReference type="Proteomes" id="UP001055105">
    <property type="component" value="Unassembled WGS sequence"/>
</dbReference>
<reference evidence="6 8" key="1">
    <citation type="journal article" date="2019" name="Nat. Med.">
        <title>A library of human gut bacterial isolates paired with longitudinal multiomics data enables mechanistic microbiome research.</title>
        <authorList>
            <person name="Poyet M."/>
            <person name="Groussin M."/>
            <person name="Gibbons S.M."/>
            <person name="Avila-Pacheco J."/>
            <person name="Jiang X."/>
            <person name="Kearney S.M."/>
            <person name="Perrotta A.R."/>
            <person name="Berdy B."/>
            <person name="Zhao S."/>
            <person name="Lieberman T.D."/>
            <person name="Swanson P.K."/>
            <person name="Smith M."/>
            <person name="Roesemann S."/>
            <person name="Alexander J.E."/>
            <person name="Rich S.A."/>
            <person name="Livny J."/>
            <person name="Vlamakis H."/>
            <person name="Clish C."/>
            <person name="Bullock K."/>
            <person name="Deik A."/>
            <person name="Scott J."/>
            <person name="Pierce K.A."/>
            <person name="Xavier R.J."/>
            <person name="Alm E.J."/>
        </authorList>
    </citation>
    <scope>NUCLEOTIDE SEQUENCE [LARGE SCALE GENOMIC DNA]</scope>
    <source>
        <strain evidence="6 8">BIOML-A1</strain>
    </source>
</reference>
<dbReference type="GeneID" id="79838693"/>
<dbReference type="GO" id="GO:0009060">
    <property type="term" value="P:aerobic respiration"/>
    <property type="evidence" value="ECO:0007669"/>
    <property type="project" value="TreeGrafter"/>
</dbReference>
<comment type="cofactor">
    <cofactor evidence="1">
        <name>[3Fe-4S] cluster</name>
        <dbReference type="ChEBI" id="CHEBI:21137"/>
    </cofactor>
</comment>
<dbReference type="PANTHER" id="PTHR11921:SF41">
    <property type="entry name" value="SUCCINATE DEHYDROGENASE"/>
    <property type="match status" value="1"/>
</dbReference>
<evidence type="ECO:0000259" key="4">
    <source>
        <dbReference type="PROSITE" id="PS51379"/>
    </source>
</evidence>
<dbReference type="InterPro" id="IPR009051">
    <property type="entry name" value="Helical_ferredxn"/>
</dbReference>
<dbReference type="SUPFAM" id="SSF46548">
    <property type="entry name" value="alpha-helical ferredoxin"/>
    <property type="match status" value="1"/>
</dbReference>
<dbReference type="InterPro" id="IPR036010">
    <property type="entry name" value="2Fe-2S_ferredoxin-like_sf"/>
</dbReference>
<comment type="similarity">
    <text evidence="2">Belongs to the succinate dehydrogenase/fumarate reductase iron-sulfur protein family.</text>
</comment>
<evidence type="ECO:0000256" key="3">
    <source>
        <dbReference type="ARBA" id="ARBA00034078"/>
    </source>
</evidence>
<evidence type="ECO:0000313" key="6">
    <source>
        <dbReference type="EMBL" id="KAA3160864.1"/>
    </source>
</evidence>
<protein>
    <submittedName>
        <fullName evidence="5 7">Succinate dehydrogenase</fullName>
    </submittedName>
</protein>
<evidence type="ECO:0000313" key="8">
    <source>
        <dbReference type="Proteomes" id="UP000324870"/>
    </source>
</evidence>
<dbReference type="OMA" id="CPKGISL"/>
<dbReference type="GO" id="GO:0051537">
    <property type="term" value="F:2 iron, 2 sulfur cluster binding"/>
    <property type="evidence" value="ECO:0007669"/>
    <property type="project" value="InterPro"/>
</dbReference>
<accession>A0A5B5VTJ8</accession>
<dbReference type="PANTHER" id="PTHR11921">
    <property type="entry name" value="SUCCINATE DEHYDROGENASE IRON-SULFUR PROTEIN"/>
    <property type="match status" value="1"/>
</dbReference>
<dbReference type="Gene3D" id="3.10.20.30">
    <property type="match status" value="1"/>
</dbReference>
<name>A0A5B5VTJ8_9BACT</name>
<evidence type="ECO:0000256" key="1">
    <source>
        <dbReference type="ARBA" id="ARBA00001927"/>
    </source>
</evidence>
<dbReference type="EMBL" id="BQOL01000001">
    <property type="protein sequence ID" value="GKI17709.1"/>
    <property type="molecule type" value="Genomic_DNA"/>
</dbReference>
<dbReference type="GO" id="GO:0022904">
    <property type="term" value="P:respiratory electron transport chain"/>
    <property type="evidence" value="ECO:0007669"/>
    <property type="project" value="TreeGrafter"/>
</dbReference>
<dbReference type="Proteomes" id="UP000324870">
    <property type="component" value="Unassembled WGS sequence"/>
</dbReference>
<gene>
    <name evidence="5" type="ORF">CE91St16_06170</name>
    <name evidence="6" type="ORF">F2A26_00805</name>
    <name evidence="7" type="ORF">RVH17_09155</name>
</gene>
<dbReference type="EMBL" id="VVND01000001">
    <property type="protein sequence ID" value="KAA3160864.1"/>
    <property type="molecule type" value="Genomic_DNA"/>
</dbReference>
<comment type="cofactor">
    <cofactor evidence="3">
        <name>[2Fe-2S] cluster</name>
        <dbReference type="ChEBI" id="CHEBI:190135"/>
    </cofactor>
</comment>
<sequence>MNFTLKIWRQKDAKTKGGFETYKVENISADTSFLEMLDILNNNLIHEGKEPVAFDHDCREGICGMCSLHIDGHAHGPGQAATTCQIYMRKFKDGATITIEPWRSAAFPVIKDLVVNRSAYDQILQAGGFISVRTNSVPDANAIPIAQADAEESMDAAACIGCGACAATCKNGSAMLFVAARVSSLAKLPQGRVEGARRAKAMVAKMDELGFGNCTNTGACQAECPKSISIAHIARLNREFLSAKFED</sequence>
<dbReference type="NCBIfam" id="NF005746">
    <property type="entry name" value="PRK07570.1"/>
    <property type="match status" value="1"/>
</dbReference>
<dbReference type="Proteomes" id="UP001181347">
    <property type="component" value="Unassembled WGS sequence"/>
</dbReference>
<organism evidence="7 9">
    <name type="scientific">Alistipes finegoldii</name>
    <dbReference type="NCBI Taxonomy" id="214856"/>
    <lineage>
        <taxon>Bacteria</taxon>
        <taxon>Pseudomonadati</taxon>
        <taxon>Bacteroidota</taxon>
        <taxon>Bacteroidia</taxon>
        <taxon>Bacteroidales</taxon>
        <taxon>Rikenellaceae</taxon>
        <taxon>Alistipes</taxon>
    </lineage>
</organism>
<evidence type="ECO:0000313" key="5">
    <source>
        <dbReference type="EMBL" id="GKI17709.1"/>
    </source>
</evidence>
<keyword evidence="8" id="KW-1185">Reference proteome</keyword>
<dbReference type="EMBL" id="JAWDES010000005">
    <property type="protein sequence ID" value="MDU0260277.1"/>
    <property type="molecule type" value="Genomic_DNA"/>
</dbReference>
<dbReference type="InterPro" id="IPR017896">
    <property type="entry name" value="4Fe4S_Fe-S-bd"/>
</dbReference>
<dbReference type="Gene3D" id="1.10.1060.10">
    <property type="entry name" value="Alpha-helical ferredoxin"/>
    <property type="match status" value="1"/>
</dbReference>
<dbReference type="InterPro" id="IPR025192">
    <property type="entry name" value="Succ_DH/fum_Rdtase_N"/>
</dbReference>
<dbReference type="SUPFAM" id="SSF54292">
    <property type="entry name" value="2Fe-2S ferredoxin-like"/>
    <property type="match status" value="1"/>
</dbReference>
<dbReference type="RefSeq" id="WP_014775860.1">
    <property type="nucleotide sequence ID" value="NZ_AP025581.1"/>
</dbReference>
<dbReference type="Pfam" id="PF13085">
    <property type="entry name" value="Fer2_3"/>
    <property type="match status" value="1"/>
</dbReference>
<reference evidence="5" key="2">
    <citation type="submission" date="2022-01" db="EMBL/GenBank/DDBJ databases">
        <title>Novel bile acid biosynthetic pathways are enriched in the microbiome of centenarians.</title>
        <authorList>
            <person name="Sato Y."/>
            <person name="Atarashi K."/>
            <person name="Plichta R.D."/>
            <person name="Arai Y."/>
            <person name="Sasajima S."/>
            <person name="Kearney M.S."/>
            <person name="Suda W."/>
            <person name="Takeshita K."/>
            <person name="Sasaki T."/>
            <person name="Okamoto S."/>
            <person name="Skelly N.A."/>
            <person name="Okamura Y."/>
            <person name="Vlamakis H."/>
            <person name="Li Y."/>
            <person name="Tanoue T."/>
            <person name="Takei H."/>
            <person name="Nittono H."/>
            <person name="Narushima S."/>
            <person name="Irie J."/>
            <person name="Itoh H."/>
            <person name="Moriya K."/>
            <person name="Sugiura Y."/>
            <person name="Suematsu M."/>
            <person name="Moritoki N."/>
            <person name="Shibata S."/>
            <person name="Littman R.D."/>
            <person name="Fischbach A.M."/>
            <person name="Uwamino Y."/>
            <person name="Inoue T."/>
            <person name="Honda A."/>
            <person name="Hattori M."/>
            <person name="Murai T."/>
            <person name="Xavier J.R."/>
            <person name="Hirose N."/>
            <person name="Honda K."/>
        </authorList>
    </citation>
    <scope>NUCLEOTIDE SEQUENCE</scope>
    <source>
        <strain evidence="5">CE91-St16</strain>
    </source>
</reference>
<dbReference type="PROSITE" id="PS51379">
    <property type="entry name" value="4FE4S_FER_2"/>
    <property type="match status" value="1"/>
</dbReference>
<dbReference type="GO" id="GO:0009055">
    <property type="term" value="F:electron transfer activity"/>
    <property type="evidence" value="ECO:0007669"/>
    <property type="project" value="InterPro"/>
</dbReference>
<feature type="domain" description="4Fe-4S ferredoxin-type" evidence="4">
    <location>
        <begin position="150"/>
        <end position="180"/>
    </location>
</feature>
<dbReference type="Pfam" id="PF12838">
    <property type="entry name" value="Fer4_7"/>
    <property type="match status" value="1"/>
</dbReference>
<evidence type="ECO:0000313" key="9">
    <source>
        <dbReference type="Proteomes" id="UP001181347"/>
    </source>
</evidence>
<dbReference type="InterPro" id="IPR012675">
    <property type="entry name" value="Beta-grasp_dom_sf"/>
</dbReference>
<evidence type="ECO:0000256" key="2">
    <source>
        <dbReference type="ARBA" id="ARBA00009433"/>
    </source>
</evidence>
<dbReference type="InterPro" id="IPR006058">
    <property type="entry name" value="2Fe2S_fd_BS"/>
</dbReference>
<dbReference type="AlphaFoldDB" id="A0A5B5VTJ8"/>
<reference evidence="7" key="3">
    <citation type="submission" date="2023-10" db="EMBL/GenBank/DDBJ databases">
        <title>Genome Sequence of the Bacteria from From Gut Wall in Crohn's Disease.</title>
        <authorList>
            <person name="Rodriguez-Palacios A."/>
        </authorList>
    </citation>
    <scope>NUCLEOTIDE SEQUENCE</scope>
    <source>
        <strain evidence="7">CavFT-hAR58</strain>
    </source>
</reference>